<dbReference type="InterPro" id="IPR019673">
    <property type="entry name" value="Spore_germination_GerPC"/>
</dbReference>
<evidence type="ECO:0000256" key="1">
    <source>
        <dbReference type="SAM" id="Coils"/>
    </source>
</evidence>
<reference evidence="2" key="1">
    <citation type="submission" date="2022-08" db="EMBL/GenBank/DDBJ databases">
        <title>The genomic sequence of strain Paenibacillus sp. SCIV0701.</title>
        <authorList>
            <person name="Zhao H."/>
        </authorList>
    </citation>
    <scope>NUCLEOTIDE SEQUENCE</scope>
    <source>
        <strain evidence="2">SCIV0701</strain>
    </source>
</reference>
<organism evidence="2 3">
    <name type="scientific">Paenibacillus soyae</name>
    <dbReference type="NCBI Taxonomy" id="2969249"/>
    <lineage>
        <taxon>Bacteria</taxon>
        <taxon>Bacillati</taxon>
        <taxon>Bacillota</taxon>
        <taxon>Bacilli</taxon>
        <taxon>Bacillales</taxon>
        <taxon>Paenibacillaceae</taxon>
        <taxon>Paenibacillus</taxon>
    </lineage>
</organism>
<proteinExistence type="predicted"/>
<evidence type="ECO:0000313" key="3">
    <source>
        <dbReference type="Proteomes" id="UP001141950"/>
    </source>
</evidence>
<keyword evidence="1" id="KW-0175">Coiled coil</keyword>
<dbReference type="Pfam" id="PF10737">
    <property type="entry name" value="GerPC"/>
    <property type="match status" value="1"/>
</dbReference>
<dbReference type="Proteomes" id="UP001141950">
    <property type="component" value="Unassembled WGS sequence"/>
</dbReference>
<dbReference type="EMBL" id="JANIPJ010000002">
    <property type="protein sequence ID" value="MCR2803147.1"/>
    <property type="molecule type" value="Genomic_DNA"/>
</dbReference>
<feature type="coiled-coil region" evidence="1">
    <location>
        <begin position="21"/>
        <end position="48"/>
    </location>
</feature>
<evidence type="ECO:0000313" key="2">
    <source>
        <dbReference type="EMBL" id="MCR2803147.1"/>
    </source>
</evidence>
<accession>A0A9X2MN63</accession>
<name>A0A9X2MN63_9BACL</name>
<keyword evidence="3" id="KW-1185">Reference proteome</keyword>
<dbReference type="RefSeq" id="WP_257443148.1">
    <property type="nucleotide sequence ID" value="NZ_JANIPJ010000002.1"/>
</dbReference>
<gene>
    <name evidence="2" type="ORF">NQZ67_04550</name>
</gene>
<comment type="caution">
    <text evidence="2">The sequence shown here is derived from an EMBL/GenBank/DDBJ whole genome shotgun (WGS) entry which is preliminary data.</text>
</comment>
<dbReference type="AlphaFoldDB" id="A0A9X2MN63"/>
<sequence length="227" mass="25850">MKDDNQLSPWEVWSYQVQQKLKSQDERIAALEAALRELTARLKKLEEKPKYTIENIQYHFDQLKVEKLEGTLNIGMSAPELEAANNGENENGESTQNVDQLSVGEGNVFPAADPIDAQPDAAYQDVMGRLERFLESEANQLILNQEQTLELPLDPHHRRIIIEDIRKQLPPRIQFYMQANQQGGQDPSLLYPDLMTERVYAKTRRDAETAICAYLQRLKSGNPSNGG</sequence>
<protein>
    <submittedName>
        <fullName evidence="2">Spore germination protein GerPC</fullName>
    </submittedName>
</protein>